<organism evidence="1">
    <name type="scientific">mine drainage metagenome</name>
    <dbReference type="NCBI Taxonomy" id="410659"/>
    <lineage>
        <taxon>unclassified sequences</taxon>
        <taxon>metagenomes</taxon>
        <taxon>ecological metagenomes</taxon>
    </lineage>
</organism>
<name>A0A1J5PX10_9ZZZZ</name>
<dbReference type="AlphaFoldDB" id="A0A1J5PX10"/>
<dbReference type="EMBL" id="MLJW01001988">
    <property type="protein sequence ID" value="OIQ76022.1"/>
    <property type="molecule type" value="Genomic_DNA"/>
</dbReference>
<sequence>MARRVEEQQGARKQSLEAGQLAALPLQVVDPATGALCGKSRVAQHRLDVEMAREQPGAAEKFLAPVERAGLAKGAISRVRIGQERRVDDGAPQHGRWPRRRLIHADFARLFGIEQVQGHTGLQASERRPETSMAVAVRISSPSARQLVDSVQAAKTSRRQASSRCAATAAALGLSSRGTRPRQLAWCCRQRRSRRLAVLAVHHNSATQNPNSRLQSSHDPLFRVCRH</sequence>
<proteinExistence type="predicted"/>
<evidence type="ECO:0000313" key="1">
    <source>
        <dbReference type="EMBL" id="OIQ76022.1"/>
    </source>
</evidence>
<reference evidence="1" key="1">
    <citation type="submission" date="2016-10" db="EMBL/GenBank/DDBJ databases">
        <title>Sequence of Gallionella enrichment culture.</title>
        <authorList>
            <person name="Poehlein A."/>
            <person name="Muehling M."/>
            <person name="Daniel R."/>
        </authorList>
    </citation>
    <scope>NUCLEOTIDE SEQUENCE</scope>
</reference>
<gene>
    <name evidence="1" type="ORF">GALL_423080</name>
</gene>
<accession>A0A1J5PX10</accession>
<comment type="caution">
    <text evidence="1">The sequence shown here is derived from an EMBL/GenBank/DDBJ whole genome shotgun (WGS) entry which is preliminary data.</text>
</comment>
<protein>
    <submittedName>
        <fullName evidence="1">Uncharacterized protein</fullName>
    </submittedName>
</protein>